<evidence type="ECO:0000256" key="6">
    <source>
        <dbReference type="PROSITE-ProRule" id="PRU01122"/>
    </source>
</evidence>
<dbReference type="InterPro" id="IPR020568">
    <property type="entry name" value="Ribosomal_Su5_D2-typ_SF"/>
</dbReference>
<dbReference type="GO" id="GO:0005524">
    <property type="term" value="F:ATP binding"/>
    <property type="evidence" value="ECO:0007669"/>
    <property type="project" value="UniProtKB-KW"/>
</dbReference>
<dbReference type="Pfam" id="PF05362">
    <property type="entry name" value="Lon_C"/>
    <property type="match status" value="1"/>
</dbReference>
<dbReference type="Pfam" id="PF22667">
    <property type="entry name" value="Lon_lid"/>
    <property type="match status" value="1"/>
</dbReference>
<dbReference type="InterPro" id="IPR003593">
    <property type="entry name" value="AAA+_ATPase"/>
</dbReference>
<dbReference type="GO" id="GO:0004176">
    <property type="term" value="F:ATP-dependent peptidase activity"/>
    <property type="evidence" value="ECO:0007669"/>
    <property type="project" value="UniProtKB-UniRule"/>
</dbReference>
<keyword evidence="5" id="KW-0067">ATP-binding</keyword>
<dbReference type="KEGG" id="wch:wcw_1758"/>
<feature type="active site" evidence="6">
    <location>
        <position position="884"/>
    </location>
</feature>
<dbReference type="Gene3D" id="3.40.50.300">
    <property type="entry name" value="P-loop containing nucleotide triphosphate hydrolases"/>
    <property type="match status" value="1"/>
</dbReference>
<feature type="active site" evidence="6">
    <location>
        <position position="927"/>
    </location>
</feature>
<dbReference type="Gene3D" id="3.30.230.10">
    <property type="match status" value="1"/>
</dbReference>
<gene>
    <name evidence="9" type="primary">lon3</name>
    <name evidence="9" type="ordered locus">wcw_1758</name>
</gene>
<dbReference type="InterPro" id="IPR014721">
    <property type="entry name" value="Ribsml_uS5_D2-typ_fold_subgr"/>
</dbReference>
<dbReference type="PANTHER" id="PTHR43718">
    <property type="entry name" value="LON PROTEASE"/>
    <property type="match status" value="1"/>
</dbReference>
<accession>D6YSQ4</accession>
<dbReference type="STRING" id="716544.wcw_1758"/>
<evidence type="ECO:0000313" key="10">
    <source>
        <dbReference type="Proteomes" id="UP000001505"/>
    </source>
</evidence>
<comment type="catalytic activity">
    <reaction evidence="6">
        <text>Hydrolysis of proteins in presence of ATP.</text>
        <dbReference type="EC" id="3.4.21.53"/>
    </reaction>
</comment>
<evidence type="ECO:0000256" key="4">
    <source>
        <dbReference type="ARBA" id="ARBA00022825"/>
    </source>
</evidence>
<dbReference type="PROSITE" id="PS50096">
    <property type="entry name" value="IQ"/>
    <property type="match status" value="1"/>
</dbReference>
<feature type="compositionally biased region" description="Polar residues" evidence="7">
    <location>
        <begin position="1"/>
        <end position="10"/>
    </location>
</feature>
<feature type="region of interest" description="Disordered" evidence="7">
    <location>
        <begin position="1"/>
        <end position="24"/>
    </location>
</feature>
<evidence type="ECO:0000256" key="5">
    <source>
        <dbReference type="ARBA" id="ARBA00022840"/>
    </source>
</evidence>
<dbReference type="GO" id="GO:0004252">
    <property type="term" value="F:serine-type endopeptidase activity"/>
    <property type="evidence" value="ECO:0007669"/>
    <property type="project" value="UniProtKB-UniRule"/>
</dbReference>
<keyword evidence="1 6" id="KW-0645">Protease</keyword>
<dbReference type="Proteomes" id="UP000001505">
    <property type="component" value="Chromosome"/>
</dbReference>
<dbReference type="Gene3D" id="1.10.8.60">
    <property type="match status" value="1"/>
</dbReference>
<keyword evidence="4 6" id="KW-0720">Serine protease</keyword>
<keyword evidence="3 6" id="KW-0378">Hydrolase</keyword>
<dbReference type="SUPFAM" id="SSF52540">
    <property type="entry name" value="P-loop containing nucleoside triphosphate hydrolases"/>
    <property type="match status" value="1"/>
</dbReference>
<dbReference type="PROSITE" id="PS51786">
    <property type="entry name" value="LON_PROTEOLYTIC"/>
    <property type="match status" value="1"/>
</dbReference>
<dbReference type="AlphaFoldDB" id="D6YSQ4"/>
<dbReference type="HOGENOM" id="CLU_294554_0_0_0"/>
<feature type="compositionally biased region" description="Low complexity" evidence="7">
    <location>
        <begin position="11"/>
        <end position="20"/>
    </location>
</feature>
<sequence length="1029" mass="115867">MSFPFSQNNITDGGTSTPSFGGSGETDDIKLLDPVVLAATTIQNAFRGYQTRQSYSQMQFDHVVRYFKGQSGTLVKHLIQVTKRIQESWRRNVIGQKEQIQELDEIQKIRDAVSAFTKDLNESSQKVNAKDFDAVKEFRESLGGRLESCHTRLNDVCERVGFHNLKKGLSVIMGDDWKTHFSSEAIKILEEMQLIFTPTAYKIATVKKSEDDGSKGVFLATDDGLEVFQGHRQLKKNLPFFRSFRFFEPKVGMDHVHGGEINIPVTHDDGTRQVIVMKGFFDNDPVEISEQTELVGRKRRLIELELEENETIPEEFREEYLKQYSVRDLVLKSASEVVEEMEKDFQLIEGMEGKILPSFLEKFNKADFDRQIKLFGLLLLQKEPRMAIFLYEMVLKEVPFYVETLRNTLHFSLLRKLDLAIEELESTREKLRQLKVEDVPYETRIAHSSMGDDVKRKALDKLTAIKKNSSESDKAQKYLDGLLEVPFGVYTSEPVTKDSSSTEIRNYLDRVSSDLDIAVHGHEKAKEAVLEWIAQRISNGKSKGECIALEGPPGNGKTTFAREGIAKALGRPFAFISMGGQTDSSFLVGHGFTYVGSDCGRIVEILKEAKCMDPVIYIDEVDKVSQTDKGRELIGALTALTDFSQNKEFQDRYFSGVKFDLSRALFIFSYNDPSKLDPIFKDRLKVIKTDPLSLKDKIVITRRHLLKNILDSCGFKEEEIEIDDEEIKFLVEQYTFEAGARKLKENLFAIVRAINKQRLIEPESVEFPYKIDRETIIHFRDEPKIEFKKIAKGPMVGMVNGLYATTAGIGGLTIVQVYKTLARERLELTLTGSQGDVMKESMTVARSVAWNLVPEEVRKRVMKGPVEGLHIHAPEGATPKDGPSAGGAITTAIVSFLTGIPIRNDVAMTGEIDLIGRISKIGGLAAKLHGAKRSGVKLALCPRDNAKDLEKIKKKYPELIDDSFQVVMVDTIHDILDHALVKNSIPRPPEYAPFTLLPPSEIIEVVDPMKPVDTTIGSSSDDENNGYGK</sequence>
<protein>
    <recommendedName>
        <fullName evidence="6">endopeptidase La</fullName>
        <ecNumber evidence="6">3.4.21.53</ecNumber>
    </recommendedName>
</protein>
<dbReference type="CDD" id="cd23767">
    <property type="entry name" value="IQCD"/>
    <property type="match status" value="1"/>
</dbReference>
<comment type="similarity">
    <text evidence="6">Belongs to the peptidase S16 family.</text>
</comment>
<reference evidence="9 10" key="1">
    <citation type="journal article" date="2010" name="PLoS ONE">
        <title>The Waddlia genome: a window into chlamydial biology.</title>
        <authorList>
            <person name="Bertelli C."/>
            <person name="Collyn F."/>
            <person name="Croxatto A."/>
            <person name="Ruckert C."/>
            <person name="Polkinghorne A."/>
            <person name="Kebbi-Beghdadi C."/>
            <person name="Goesmann A."/>
            <person name="Vaughan L."/>
            <person name="Greub G."/>
        </authorList>
    </citation>
    <scope>NUCLEOTIDE SEQUENCE [LARGE SCALE GENOMIC DNA]</scope>
    <source>
        <strain evidence="10">ATCC VR-1470 / WSU 86-1044</strain>
    </source>
</reference>
<dbReference type="PANTHER" id="PTHR43718:SF2">
    <property type="entry name" value="LON PROTEASE HOMOLOG, MITOCHONDRIAL"/>
    <property type="match status" value="1"/>
</dbReference>
<dbReference type="PRINTS" id="PR00830">
    <property type="entry name" value="ENDOLAPTASE"/>
</dbReference>
<keyword evidence="10" id="KW-1185">Reference proteome</keyword>
<dbReference type="InterPro" id="IPR054594">
    <property type="entry name" value="Lon_lid"/>
</dbReference>
<dbReference type="InterPro" id="IPR027417">
    <property type="entry name" value="P-loop_NTPase"/>
</dbReference>
<dbReference type="InterPro" id="IPR008269">
    <property type="entry name" value="Lon_proteolytic"/>
</dbReference>
<dbReference type="SUPFAM" id="SSF54211">
    <property type="entry name" value="Ribosomal protein S5 domain 2-like"/>
    <property type="match status" value="1"/>
</dbReference>
<dbReference type="OrthoDB" id="9803599at2"/>
<evidence type="ECO:0000256" key="2">
    <source>
        <dbReference type="ARBA" id="ARBA00022741"/>
    </source>
</evidence>
<dbReference type="RefSeq" id="WP_013182801.1">
    <property type="nucleotide sequence ID" value="NC_014225.1"/>
</dbReference>
<feature type="domain" description="Lon proteolytic" evidence="8">
    <location>
        <begin position="793"/>
        <end position="982"/>
    </location>
</feature>
<evidence type="ECO:0000256" key="7">
    <source>
        <dbReference type="SAM" id="MobiDB-lite"/>
    </source>
</evidence>
<name>D6YSQ4_WADCW</name>
<dbReference type="InterPro" id="IPR027065">
    <property type="entry name" value="Lon_Prtase"/>
</dbReference>
<dbReference type="EMBL" id="CP001928">
    <property type="protein sequence ID" value="ADI39099.1"/>
    <property type="molecule type" value="Genomic_DNA"/>
</dbReference>
<evidence type="ECO:0000256" key="3">
    <source>
        <dbReference type="ARBA" id="ARBA00022801"/>
    </source>
</evidence>
<proteinExistence type="inferred from homology"/>
<evidence type="ECO:0000259" key="8">
    <source>
        <dbReference type="PROSITE" id="PS51786"/>
    </source>
</evidence>
<dbReference type="InterPro" id="IPR003959">
    <property type="entry name" value="ATPase_AAA_core"/>
</dbReference>
<dbReference type="EC" id="3.4.21.53" evidence="6"/>
<keyword evidence="2" id="KW-0547">Nucleotide-binding</keyword>
<dbReference type="SMART" id="SM00382">
    <property type="entry name" value="AAA"/>
    <property type="match status" value="1"/>
</dbReference>
<organism evidence="9 10">
    <name type="scientific">Waddlia chondrophila (strain ATCC VR-1470 / WSU 86-1044)</name>
    <dbReference type="NCBI Taxonomy" id="716544"/>
    <lineage>
        <taxon>Bacteria</taxon>
        <taxon>Pseudomonadati</taxon>
        <taxon>Chlamydiota</taxon>
        <taxon>Chlamydiia</taxon>
        <taxon>Parachlamydiales</taxon>
        <taxon>Waddliaceae</taxon>
        <taxon>Waddlia</taxon>
    </lineage>
</organism>
<evidence type="ECO:0000256" key="1">
    <source>
        <dbReference type="ARBA" id="ARBA00022670"/>
    </source>
</evidence>
<dbReference type="GO" id="GO:0016887">
    <property type="term" value="F:ATP hydrolysis activity"/>
    <property type="evidence" value="ECO:0007669"/>
    <property type="project" value="InterPro"/>
</dbReference>
<dbReference type="eggNOG" id="COG0466">
    <property type="taxonomic scope" value="Bacteria"/>
</dbReference>
<dbReference type="Pfam" id="PF00004">
    <property type="entry name" value="AAA"/>
    <property type="match status" value="1"/>
</dbReference>
<evidence type="ECO:0000313" key="9">
    <source>
        <dbReference type="EMBL" id="ADI39099.1"/>
    </source>
</evidence>
<dbReference type="GO" id="GO:0006515">
    <property type="term" value="P:protein quality control for misfolded or incompletely synthesized proteins"/>
    <property type="evidence" value="ECO:0007669"/>
    <property type="project" value="TreeGrafter"/>
</dbReference>